<evidence type="ECO:0000256" key="2">
    <source>
        <dbReference type="ARBA" id="ARBA00022525"/>
    </source>
</evidence>
<reference evidence="10" key="3">
    <citation type="submission" date="2025-09" db="UniProtKB">
        <authorList>
            <consortium name="Ensembl"/>
        </authorList>
    </citation>
    <scope>IDENTIFICATION</scope>
</reference>
<dbReference type="PROSITE" id="PS00652">
    <property type="entry name" value="TNFR_NGFR_1"/>
    <property type="match status" value="1"/>
</dbReference>
<evidence type="ECO:0000256" key="8">
    <source>
        <dbReference type="PROSITE-ProRule" id="PRU00206"/>
    </source>
</evidence>
<evidence type="ECO:0000256" key="5">
    <source>
        <dbReference type="ARBA" id="ARBA00022737"/>
    </source>
</evidence>
<name>A0A3B4DSQ2_PYGNA</name>
<dbReference type="PANTHER" id="PTHR23097:SF90">
    <property type="entry name" value="TUMOR NECROSIS FACTOR RECEPTOR SUPERFAMILY MEMBER 11B"/>
    <property type="match status" value="1"/>
</dbReference>
<dbReference type="SUPFAM" id="SSF57586">
    <property type="entry name" value="TNF receptor-like"/>
    <property type="match status" value="2"/>
</dbReference>
<evidence type="ECO:0000313" key="11">
    <source>
        <dbReference type="Proteomes" id="UP001501920"/>
    </source>
</evidence>
<dbReference type="AlphaFoldDB" id="A0A3B4DSQ2"/>
<keyword evidence="7" id="KW-0325">Glycoprotein</keyword>
<dbReference type="GO" id="GO:0005576">
    <property type="term" value="C:extracellular region"/>
    <property type="evidence" value="ECO:0007669"/>
    <property type="project" value="UniProtKB-SubCell"/>
</dbReference>
<feature type="disulfide bond" evidence="8">
    <location>
        <begin position="107"/>
        <end position="125"/>
    </location>
</feature>
<protein>
    <recommendedName>
        <fullName evidence="9">TNFR-Cys domain-containing protein</fullName>
    </recommendedName>
</protein>
<dbReference type="Gene3D" id="2.10.50.10">
    <property type="entry name" value="Tumor Necrosis Factor Receptor, subunit A, domain 2"/>
    <property type="match status" value="3"/>
</dbReference>
<dbReference type="GeneID" id="108429244"/>
<dbReference type="InterPro" id="IPR052459">
    <property type="entry name" value="TNFRSF_decoy_receptor"/>
</dbReference>
<dbReference type="Proteomes" id="UP001501920">
    <property type="component" value="Chromosome 3"/>
</dbReference>
<organism evidence="10 11">
    <name type="scientific">Pygocentrus nattereri</name>
    <name type="common">Red-bellied piranha</name>
    <dbReference type="NCBI Taxonomy" id="42514"/>
    <lineage>
        <taxon>Eukaryota</taxon>
        <taxon>Metazoa</taxon>
        <taxon>Chordata</taxon>
        <taxon>Craniata</taxon>
        <taxon>Vertebrata</taxon>
        <taxon>Euteleostomi</taxon>
        <taxon>Actinopterygii</taxon>
        <taxon>Neopterygii</taxon>
        <taxon>Teleostei</taxon>
        <taxon>Ostariophysi</taxon>
        <taxon>Characiformes</taxon>
        <taxon>Characoidei</taxon>
        <taxon>Pygocentrus</taxon>
    </lineage>
</organism>
<keyword evidence="5" id="KW-0677">Repeat</keyword>
<evidence type="ECO:0000313" key="10">
    <source>
        <dbReference type="Ensembl" id="ENSPNAP00000026141.1"/>
    </source>
</evidence>
<evidence type="ECO:0000256" key="4">
    <source>
        <dbReference type="ARBA" id="ARBA00022729"/>
    </source>
</evidence>
<dbReference type="PRINTS" id="PR01975">
    <property type="entry name" value="TNFACTORR11B"/>
</dbReference>
<dbReference type="InterPro" id="IPR017371">
    <property type="entry name" value="TNFR_11B"/>
</dbReference>
<proteinExistence type="predicted"/>
<gene>
    <name evidence="10" type="primary">TNFRSF11B</name>
</gene>
<feature type="disulfide bond" evidence="8">
    <location>
        <begin position="85"/>
        <end position="100"/>
    </location>
</feature>
<keyword evidence="3" id="KW-0053">Apoptosis</keyword>
<reference evidence="10" key="2">
    <citation type="submission" date="2025-08" db="UniProtKB">
        <authorList>
            <consortium name="Ensembl"/>
        </authorList>
    </citation>
    <scope>IDENTIFICATION</scope>
</reference>
<dbReference type="PANTHER" id="PTHR23097">
    <property type="entry name" value="TUMOR NECROSIS FACTOR RECEPTOR SUPERFAMILY MEMBER"/>
    <property type="match status" value="1"/>
</dbReference>
<dbReference type="SMART" id="SM00208">
    <property type="entry name" value="TNFR"/>
    <property type="match status" value="4"/>
</dbReference>
<comment type="caution">
    <text evidence="8">Lacks conserved residue(s) required for the propagation of feature annotation.</text>
</comment>
<dbReference type="GeneTree" id="ENSGT00940000155167"/>
<sequence length="427" mass="48113">MPGLPSSKRSFCRGQNEGALLPEFGADVGLHELFVMSFAWAYHETPKYQHRDPITSEMLLCDQCPPGTAVEHHCTSNKPTICSPCPEKRFAEQWHWGDSCQHCTSVCKERQLVQRECNSTHDRICECIAGYHLVVEFCVPHTACPPGSGVSVLGTPDSDTVCEKCPQGFFSSVDSAMEPCQPHRECSQLGLKTLRHGTATQDALCESELTFDCSHQLAECNNDITLCEEVIFQFMASPPLASVPVERLLESLPGRKVEWKSVERLKKNCSPHQQALHLLRLWREKNKDQDKLYTIIQGVSHCERKVSRCTSLRNVTLGDLLELVNSLPGEKVSEEAVKALALYCPSHRYIAQLLHLWKSQNGGQDLVKALSHSLRKLRSRGAPRPLLRYLKRVIRIISTSSVHRVYEKMIANMLQDSSCFKSKPYND</sequence>
<evidence type="ECO:0000256" key="7">
    <source>
        <dbReference type="ARBA" id="ARBA00023180"/>
    </source>
</evidence>
<evidence type="ECO:0000256" key="6">
    <source>
        <dbReference type="ARBA" id="ARBA00023157"/>
    </source>
</evidence>
<dbReference type="OrthoDB" id="8710478at2759"/>
<reference evidence="10 11" key="1">
    <citation type="submission" date="2020-10" db="EMBL/GenBank/DDBJ databases">
        <title>Pygocentrus nattereri (red-bellied piranha) genome, fPygNat1, primary haplotype.</title>
        <authorList>
            <person name="Myers G."/>
            <person name="Meyer A."/>
            <person name="Karagic N."/>
            <person name="Pippel M."/>
            <person name="Winkler S."/>
            <person name="Tracey A."/>
            <person name="Wood J."/>
            <person name="Formenti G."/>
            <person name="Howe K."/>
            <person name="Fedrigo O."/>
            <person name="Jarvis E.D."/>
        </authorList>
    </citation>
    <scope>NUCLEOTIDE SEQUENCE [LARGE SCALE GENOMIC DNA]</scope>
</reference>
<dbReference type="PROSITE" id="PS50050">
    <property type="entry name" value="TNFR_NGFR_2"/>
    <property type="match status" value="1"/>
</dbReference>
<dbReference type="InterPro" id="IPR001368">
    <property type="entry name" value="TNFR/NGFR_Cys_rich_reg"/>
</dbReference>
<dbReference type="Ensembl" id="ENSPNAT00000005862.2">
    <property type="protein sequence ID" value="ENSPNAP00000026141.1"/>
    <property type="gene ID" value="ENSPNAG00000011418.2"/>
</dbReference>
<dbReference type="Pfam" id="PF23630">
    <property type="entry name" value="Death_TNFRSF11B"/>
    <property type="match status" value="2"/>
</dbReference>
<keyword evidence="11" id="KW-1185">Reference proteome</keyword>
<feature type="repeat" description="TNFR-Cys" evidence="8">
    <location>
        <begin position="84"/>
        <end position="125"/>
    </location>
</feature>
<keyword evidence="6 8" id="KW-1015">Disulfide bond</keyword>
<dbReference type="GO" id="GO:0006915">
    <property type="term" value="P:apoptotic process"/>
    <property type="evidence" value="ECO:0007669"/>
    <property type="project" value="UniProtKB-KW"/>
</dbReference>
<keyword evidence="4" id="KW-0732">Signal</keyword>
<feature type="domain" description="TNFR-Cys" evidence="9">
    <location>
        <begin position="84"/>
        <end position="125"/>
    </location>
</feature>
<accession>A0A3B4DSQ2</accession>
<evidence type="ECO:0000256" key="1">
    <source>
        <dbReference type="ARBA" id="ARBA00004613"/>
    </source>
</evidence>
<comment type="subcellular location">
    <subcellularLocation>
        <location evidence="1">Secreted</location>
    </subcellularLocation>
</comment>
<evidence type="ECO:0000259" key="9">
    <source>
        <dbReference type="PROSITE" id="PS50050"/>
    </source>
</evidence>
<keyword evidence="2" id="KW-0964">Secreted</keyword>
<dbReference type="InterPro" id="IPR057633">
    <property type="entry name" value="Death_TNF11B"/>
</dbReference>
<evidence type="ECO:0000256" key="3">
    <source>
        <dbReference type="ARBA" id="ARBA00022703"/>
    </source>
</evidence>
<dbReference type="Pfam" id="PF00020">
    <property type="entry name" value="TNFR_c6"/>
    <property type="match status" value="3"/>
</dbReference>
<dbReference type="STRING" id="42514.ENSPNAP00000026141"/>